<keyword evidence="2" id="KW-1133">Transmembrane helix</keyword>
<organism evidence="3 4">
    <name type="scientific">Moheibacter stercoris</name>
    <dbReference type="NCBI Taxonomy" id="1628251"/>
    <lineage>
        <taxon>Bacteria</taxon>
        <taxon>Pseudomonadati</taxon>
        <taxon>Bacteroidota</taxon>
        <taxon>Flavobacteriia</taxon>
        <taxon>Flavobacteriales</taxon>
        <taxon>Weeksellaceae</taxon>
        <taxon>Moheibacter</taxon>
    </lineage>
</organism>
<evidence type="ECO:0000256" key="1">
    <source>
        <dbReference type="SAM" id="Coils"/>
    </source>
</evidence>
<sequence length="314" mass="36022">METNETPTTENSTNKTKEYVIIGILAACLLGSLGYNFYQHQESAEKIEYLNIDLKDTENAKILLQQELDNLTSEFEQSKIDLEMKDSMLTKRDAEIFDKQREIQNILNKENVTSDELKQAKRMITALNADIARFKQEIAVLQEKNDSLMAANDTLTFKQTQLSGELTQQKQRADDTEAKMRSTFSVSNYQIKGLKVKNSGKEVETDKARRIDKLRVSFDIDPNQWAQSGTSEIYIAIYKPDGTLGKFKDSSSGQLETWSSGMVDYSDKVRFNYQQGVKQNISFDWEEYEFPKGIYNINLYQNGLKIGQKSLELK</sequence>
<dbReference type="Proteomes" id="UP001549146">
    <property type="component" value="Unassembled WGS sequence"/>
</dbReference>
<keyword evidence="2" id="KW-0472">Membrane</keyword>
<feature type="coiled-coil region" evidence="1">
    <location>
        <begin position="117"/>
        <end position="151"/>
    </location>
</feature>
<keyword evidence="1" id="KW-0175">Coiled coil</keyword>
<evidence type="ECO:0000313" key="4">
    <source>
        <dbReference type="Proteomes" id="UP001549146"/>
    </source>
</evidence>
<evidence type="ECO:0000313" key="3">
    <source>
        <dbReference type="EMBL" id="MET3730774.1"/>
    </source>
</evidence>
<evidence type="ECO:0000256" key="2">
    <source>
        <dbReference type="SAM" id="Phobius"/>
    </source>
</evidence>
<reference evidence="3 4" key="1">
    <citation type="submission" date="2024-06" db="EMBL/GenBank/DDBJ databases">
        <title>Genomic Encyclopedia of Type Strains, Phase IV (KMG-IV): sequencing the most valuable type-strain genomes for metagenomic binning, comparative biology and taxonomic classification.</title>
        <authorList>
            <person name="Goeker M."/>
        </authorList>
    </citation>
    <scope>NUCLEOTIDE SEQUENCE [LARGE SCALE GENOMIC DNA]</scope>
    <source>
        <strain evidence="3 4">DSM 29388</strain>
    </source>
</reference>
<protein>
    <submittedName>
        <fullName evidence="3">Nucleic acid-binding Zn-ribbon protein</fullName>
    </submittedName>
</protein>
<feature type="transmembrane region" description="Helical" evidence="2">
    <location>
        <begin position="20"/>
        <end position="38"/>
    </location>
</feature>
<comment type="caution">
    <text evidence="3">The sequence shown here is derived from an EMBL/GenBank/DDBJ whole genome shotgun (WGS) entry which is preliminary data.</text>
</comment>
<keyword evidence="2" id="KW-0812">Transmembrane</keyword>
<feature type="coiled-coil region" evidence="1">
    <location>
        <begin position="54"/>
        <end position="81"/>
    </location>
</feature>
<gene>
    <name evidence="3" type="ORF">ABID46_000326</name>
</gene>
<name>A0ABV2LQC5_9FLAO</name>
<proteinExistence type="predicted"/>
<keyword evidence="4" id="KW-1185">Reference proteome</keyword>
<accession>A0ABV2LQC5</accession>
<dbReference type="EMBL" id="JBEPMO010000001">
    <property type="protein sequence ID" value="MET3730774.1"/>
    <property type="molecule type" value="Genomic_DNA"/>
</dbReference>
<dbReference type="RefSeq" id="WP_354506226.1">
    <property type="nucleotide sequence ID" value="NZ_JBEPMO010000001.1"/>
</dbReference>